<organism evidence="2 3">
    <name type="scientific">Flavobacterium turcicum</name>
    <dbReference type="NCBI Taxonomy" id="2764718"/>
    <lineage>
        <taxon>Bacteria</taxon>
        <taxon>Pseudomonadati</taxon>
        <taxon>Bacteroidota</taxon>
        <taxon>Flavobacteriia</taxon>
        <taxon>Flavobacteriales</taxon>
        <taxon>Flavobacteriaceae</taxon>
        <taxon>Flavobacterium</taxon>
    </lineage>
</organism>
<protein>
    <submittedName>
        <fullName evidence="2">DUF4173 domain-containing protein</fullName>
    </submittedName>
</protein>
<dbReference type="Pfam" id="PF13687">
    <property type="entry name" value="DUF4153"/>
    <property type="match status" value="1"/>
</dbReference>
<keyword evidence="1" id="KW-0812">Transmembrane</keyword>
<dbReference type="RefSeq" id="WP_166136548.1">
    <property type="nucleotide sequence ID" value="NZ_JAAOBY010000005.1"/>
</dbReference>
<feature type="transmembrane region" description="Helical" evidence="1">
    <location>
        <begin position="303"/>
        <end position="323"/>
    </location>
</feature>
<keyword evidence="1" id="KW-1133">Transmembrane helix</keyword>
<proteinExistence type="predicted"/>
<feature type="transmembrane region" description="Helical" evidence="1">
    <location>
        <begin position="368"/>
        <end position="388"/>
    </location>
</feature>
<sequence>MKKHHLIFVSSAIFTILFYDQNLGLNLALFGLLLISLLVYNYRESLNSLTTKALLITSILSCLAFAWYGDFPSFLALSLSLLSLQYKTQHAKLKIIQVFVVIIVNSFASLGRILMFSQWLPKQEVQGDFAKKLVAFVLIPLLFIGLFFGVYAFGSDLFSSVFNDYTLDVNVFQLIVIAVLGLYVSFSFWNFWVPDFCISFNSQLENEFESNSYDESDTSFSWLDFDFQRKSGEITFVLLNILLLFFIVTYNYEQFFEIQNRTQLSAATHERVNAVIVSVLMAVGLILLYFRARFTFDATTNKLKVLAKIWVVLNAVLVLSAALKNMEYVQQFGLTYKRLGVFAFLILVFISLLYTWLKISLQKTNAYLFNHMVWYVYGVLLLCSFVNWGQLITSYNLAVNKGVDPVFISRLEFNDSSRRDYLQENQLDGQQPEMYREDEIKECQEQSFLSKVLYYETLQSK</sequence>
<feature type="transmembrane region" description="Helical" evidence="1">
    <location>
        <begin position="174"/>
        <end position="193"/>
    </location>
</feature>
<feature type="transmembrane region" description="Helical" evidence="1">
    <location>
        <begin position="234"/>
        <end position="252"/>
    </location>
</feature>
<evidence type="ECO:0000313" key="2">
    <source>
        <dbReference type="EMBL" id="MBC5863557.1"/>
    </source>
</evidence>
<feature type="transmembrane region" description="Helical" evidence="1">
    <location>
        <begin position="272"/>
        <end position="291"/>
    </location>
</feature>
<gene>
    <name evidence="2" type="ORF">H8R26_08990</name>
</gene>
<keyword evidence="3" id="KW-1185">Reference proteome</keyword>
<feature type="transmembrane region" description="Helical" evidence="1">
    <location>
        <begin position="54"/>
        <end position="75"/>
    </location>
</feature>
<feature type="transmembrane region" description="Helical" evidence="1">
    <location>
        <begin position="95"/>
        <end position="121"/>
    </location>
</feature>
<dbReference type="Proteomes" id="UP000621670">
    <property type="component" value="Unassembled WGS sequence"/>
</dbReference>
<keyword evidence="1" id="KW-0472">Membrane</keyword>
<evidence type="ECO:0000256" key="1">
    <source>
        <dbReference type="SAM" id="Phobius"/>
    </source>
</evidence>
<name>A0ABR7JGF8_9FLAO</name>
<feature type="transmembrane region" description="Helical" evidence="1">
    <location>
        <begin position="335"/>
        <end position="356"/>
    </location>
</feature>
<dbReference type="InterPro" id="IPR025291">
    <property type="entry name" value="DUF4153"/>
</dbReference>
<reference evidence="2 3" key="1">
    <citation type="submission" date="2020-08" db="EMBL/GenBank/DDBJ databases">
        <title>Description of novel Flavobacterium F-400 isolate.</title>
        <authorList>
            <person name="Saticioglu I."/>
            <person name="Duman M."/>
            <person name="Altun S."/>
        </authorList>
    </citation>
    <scope>NUCLEOTIDE SEQUENCE [LARGE SCALE GENOMIC DNA]</scope>
    <source>
        <strain evidence="2 3">F-400</strain>
    </source>
</reference>
<dbReference type="EMBL" id="JACRUM010000004">
    <property type="protein sequence ID" value="MBC5863557.1"/>
    <property type="molecule type" value="Genomic_DNA"/>
</dbReference>
<accession>A0ABR7JGF8</accession>
<feature type="transmembrane region" description="Helical" evidence="1">
    <location>
        <begin position="133"/>
        <end position="154"/>
    </location>
</feature>
<comment type="caution">
    <text evidence="2">The sequence shown here is derived from an EMBL/GenBank/DDBJ whole genome shotgun (WGS) entry which is preliminary data.</text>
</comment>
<feature type="transmembrane region" description="Helical" evidence="1">
    <location>
        <begin position="23"/>
        <end position="42"/>
    </location>
</feature>
<evidence type="ECO:0000313" key="3">
    <source>
        <dbReference type="Proteomes" id="UP000621670"/>
    </source>
</evidence>